<keyword evidence="4" id="KW-0031">Aminopeptidase</keyword>
<sequence>MNERINKLREVLNEKKLEAVLVFKPENRRYFSNFTGTTGFVLITNTEAKFITDFRYVEQAKNQCKGYEIVEVSRLEPLTTIIEKMNLKTIGIEEEFFTYGHAVDFLLKLKDVKLEALEGALTKIRAVKSQEEISCIAKAASLADEAFHHVLPLIRPGVVETEIALELEFFMRKNGAIGASFDFIVASGVRSSLPHGVASEKVIEAGDFVTLDYGCIYKGYCSDMTRTVVVGKANDKQKEIYATVLEAQETALKAVRPGFTGKELDSIARKVIGDKGYGEYFGHGLGHGVGLEIHELPHVNMIGNLSMTSGMVITIEPGIYIPDFGGVRIEDLVVVTDDGYEVLSKTPKELIEIQI</sequence>
<keyword evidence="5" id="KW-1185">Reference proteome</keyword>
<dbReference type="OrthoDB" id="9806388at2"/>
<dbReference type="RefSeq" id="WP_044823985.1">
    <property type="nucleotide sequence ID" value="NZ_CP009687.1"/>
</dbReference>
<dbReference type="InterPro" id="IPR000994">
    <property type="entry name" value="Pept_M24"/>
</dbReference>
<evidence type="ECO:0000313" key="5">
    <source>
        <dbReference type="Proteomes" id="UP000035704"/>
    </source>
</evidence>
<dbReference type="PATRIC" id="fig|84022.5.peg.3296"/>
<organism evidence="4 5">
    <name type="scientific">Clostridium aceticum</name>
    <dbReference type="NCBI Taxonomy" id="84022"/>
    <lineage>
        <taxon>Bacteria</taxon>
        <taxon>Bacillati</taxon>
        <taxon>Bacillota</taxon>
        <taxon>Clostridia</taxon>
        <taxon>Eubacteriales</taxon>
        <taxon>Clostridiaceae</taxon>
        <taxon>Clostridium</taxon>
    </lineage>
</organism>
<dbReference type="GO" id="GO:0008235">
    <property type="term" value="F:metalloexopeptidase activity"/>
    <property type="evidence" value="ECO:0007669"/>
    <property type="project" value="UniProtKB-ARBA"/>
</dbReference>
<evidence type="ECO:0000313" key="4">
    <source>
        <dbReference type="EMBL" id="AKL95287.1"/>
    </source>
</evidence>
<dbReference type="GO" id="GO:0046872">
    <property type="term" value="F:metal ion binding"/>
    <property type="evidence" value="ECO:0007669"/>
    <property type="project" value="UniProtKB-KW"/>
</dbReference>
<dbReference type="PANTHER" id="PTHR46112">
    <property type="entry name" value="AMINOPEPTIDASE"/>
    <property type="match status" value="1"/>
</dbReference>
<dbReference type="InterPro" id="IPR036005">
    <property type="entry name" value="Creatinase/aminopeptidase-like"/>
</dbReference>
<dbReference type="EMBL" id="CP009687">
    <property type="protein sequence ID" value="AKL95287.1"/>
    <property type="molecule type" value="Genomic_DNA"/>
</dbReference>
<dbReference type="FunFam" id="3.90.230.10:FF:000014">
    <property type="entry name" value="Aminopeptidase P family protein"/>
    <property type="match status" value="1"/>
</dbReference>
<accession>A0A0D8IDF9</accession>
<proteinExistence type="inferred from homology"/>
<dbReference type="CDD" id="cd01092">
    <property type="entry name" value="APP-like"/>
    <property type="match status" value="1"/>
</dbReference>
<evidence type="ECO:0000256" key="3">
    <source>
        <dbReference type="ARBA" id="ARBA00022801"/>
    </source>
</evidence>
<evidence type="ECO:0000256" key="1">
    <source>
        <dbReference type="ARBA" id="ARBA00008766"/>
    </source>
</evidence>
<dbReference type="AlphaFoldDB" id="A0A0D8IDF9"/>
<gene>
    <name evidence="4" type="primary">pepP</name>
    <name evidence="4" type="ORF">CACET_c18390</name>
</gene>
<dbReference type="InterPro" id="IPR029149">
    <property type="entry name" value="Creatin/AminoP/Spt16_N"/>
</dbReference>
<dbReference type="STRING" id="84022.CACET_c18390"/>
<dbReference type="Proteomes" id="UP000035704">
    <property type="component" value="Chromosome"/>
</dbReference>
<dbReference type="EC" id="3.4.11.9" evidence="4"/>
<dbReference type="GO" id="GO:0004177">
    <property type="term" value="F:aminopeptidase activity"/>
    <property type="evidence" value="ECO:0007669"/>
    <property type="project" value="UniProtKB-KW"/>
</dbReference>
<reference evidence="4 5" key="1">
    <citation type="submission" date="2014-10" db="EMBL/GenBank/DDBJ databases">
        <title>Genome sequence of Clostridium aceticum DSM 1496.</title>
        <authorList>
            <person name="Poehlein A."/>
            <person name="Schiel-Bengelsdorf B."/>
            <person name="Gottschalk G."/>
            <person name="Duerre P."/>
            <person name="Daniel R."/>
        </authorList>
    </citation>
    <scope>NUCLEOTIDE SEQUENCE [LARGE SCALE GENOMIC DNA]</scope>
    <source>
        <strain evidence="4 5">DSM 1496</strain>
    </source>
</reference>
<dbReference type="SUPFAM" id="SSF53092">
    <property type="entry name" value="Creatinase/prolidase N-terminal domain"/>
    <property type="match status" value="1"/>
</dbReference>
<dbReference type="Pfam" id="PF01321">
    <property type="entry name" value="Creatinase_N"/>
    <property type="match status" value="1"/>
</dbReference>
<dbReference type="PROSITE" id="PS00491">
    <property type="entry name" value="PROLINE_PEPTIDASE"/>
    <property type="match status" value="1"/>
</dbReference>
<dbReference type="PANTHER" id="PTHR46112:SF3">
    <property type="entry name" value="AMINOPEPTIDASE YPDF"/>
    <property type="match status" value="1"/>
</dbReference>
<dbReference type="Gene3D" id="3.40.350.10">
    <property type="entry name" value="Creatinase/prolidase N-terminal domain"/>
    <property type="match status" value="1"/>
</dbReference>
<dbReference type="KEGG" id="cace:CACET_c18390"/>
<dbReference type="InterPro" id="IPR001131">
    <property type="entry name" value="Peptidase_M24B_aminopep-P_CS"/>
</dbReference>
<protein>
    <submittedName>
        <fullName evidence="4">Xaa-pro aminopeptidase PepP</fullName>
        <ecNumber evidence="4">3.4.11.9</ecNumber>
    </submittedName>
</protein>
<dbReference type="InterPro" id="IPR050659">
    <property type="entry name" value="Peptidase_M24B"/>
</dbReference>
<dbReference type="Pfam" id="PF00557">
    <property type="entry name" value="Peptidase_M24"/>
    <property type="match status" value="1"/>
</dbReference>
<comment type="similarity">
    <text evidence="1">Belongs to the peptidase M24B family.</text>
</comment>
<dbReference type="InterPro" id="IPR000587">
    <property type="entry name" value="Creatinase_N"/>
</dbReference>
<dbReference type="SUPFAM" id="SSF55920">
    <property type="entry name" value="Creatinase/aminopeptidase"/>
    <property type="match status" value="1"/>
</dbReference>
<keyword evidence="4" id="KW-0645">Protease</keyword>
<dbReference type="PRINTS" id="PR00599">
    <property type="entry name" value="MAPEPTIDASE"/>
</dbReference>
<name>A0A0D8IDF9_9CLOT</name>
<keyword evidence="3 4" id="KW-0378">Hydrolase</keyword>
<keyword evidence="2" id="KW-0479">Metal-binding</keyword>
<dbReference type="InterPro" id="IPR001714">
    <property type="entry name" value="Pept_M24_MAP"/>
</dbReference>
<dbReference type="Gene3D" id="3.90.230.10">
    <property type="entry name" value="Creatinase/methionine aminopeptidase superfamily"/>
    <property type="match status" value="1"/>
</dbReference>
<evidence type="ECO:0000256" key="2">
    <source>
        <dbReference type="ARBA" id="ARBA00022723"/>
    </source>
</evidence>